<accession>A0A2T0GX08</accession>
<dbReference type="InParanoid" id="A0A2T0GX08"/>
<name>A0A2T0GX08_ACTMO</name>
<dbReference type="Gene3D" id="3.30.70.1200">
    <property type="entry name" value="Crispr-associated protein, domain 1"/>
    <property type="match status" value="1"/>
</dbReference>
<keyword evidence="3" id="KW-1185">Reference proteome</keyword>
<dbReference type="Proteomes" id="UP000239352">
    <property type="component" value="Unassembled WGS sequence"/>
</dbReference>
<comment type="caution">
    <text evidence="2">The sequence shown here is derived from an EMBL/GenBank/DDBJ whole genome shotgun (WGS) entry which is preliminary data.</text>
</comment>
<evidence type="ECO:0000256" key="1">
    <source>
        <dbReference type="SAM" id="MobiDB-lite"/>
    </source>
</evidence>
<reference evidence="2 3" key="1">
    <citation type="submission" date="2018-03" db="EMBL/GenBank/DDBJ databases">
        <title>Actinopolyspora mortivallis from Sahara, screening for active biomolecules.</title>
        <authorList>
            <person name="Selama O."/>
            <person name="Wellington E.M.H."/>
            <person name="Hacene H."/>
        </authorList>
    </citation>
    <scope>NUCLEOTIDE SEQUENCE [LARGE SCALE GENOMIC DNA]</scope>
    <source>
        <strain evidence="2 3">M5A</strain>
    </source>
</reference>
<proteinExistence type="predicted"/>
<dbReference type="InterPro" id="IPR010179">
    <property type="entry name" value="CRISPR-assoc_prot_Cse3"/>
</dbReference>
<dbReference type="Gene3D" id="3.30.70.1210">
    <property type="entry name" value="Crispr-associated protein, domain 2"/>
    <property type="match status" value="1"/>
</dbReference>
<evidence type="ECO:0000313" key="3">
    <source>
        <dbReference type="Proteomes" id="UP000239352"/>
    </source>
</evidence>
<dbReference type="CDD" id="cd09727">
    <property type="entry name" value="Cas6_I-E"/>
    <property type="match status" value="1"/>
</dbReference>
<evidence type="ECO:0000313" key="2">
    <source>
        <dbReference type="EMBL" id="PRW63649.1"/>
    </source>
</evidence>
<dbReference type="SUPFAM" id="SSF117987">
    <property type="entry name" value="CRISPR-associated protein"/>
    <property type="match status" value="2"/>
</dbReference>
<dbReference type="AlphaFoldDB" id="A0A2T0GX08"/>
<gene>
    <name evidence="2" type="primary">cas6e</name>
    <name evidence="2" type="ORF">CEP50_09295</name>
</gene>
<dbReference type="Pfam" id="PF08798">
    <property type="entry name" value="CRISPR_assoc"/>
    <property type="match status" value="1"/>
</dbReference>
<sequence>MPFLSRIRINPFREHSRRLLSNPRKMHGAVLGGVPDFSEDKRVLWRLDGGGSHRPELVVLTVDAPDWSHLVEQAGWPRAEGRHYTVRDYGPVLEELREGREFAFRVTANPVQNVPRPDESGSEGAESVPPRRQRGRRTGCRTPAAQRGWFLERAQRWGFEVPSSPETGDGGEVAAQQCSPEVRITDRRRYSFPKNGRGPHVVLTTATFEGRLRVLDRNLLATTLLSGIGPGKAYGCGLLTLAGPEDARSGRA</sequence>
<protein>
    <submittedName>
        <fullName evidence="2">Type I-E CRISPR-associated protein Cas6/Cse3/CasE</fullName>
    </submittedName>
</protein>
<dbReference type="STRING" id="1050202.GCA_000384035_01369"/>
<dbReference type="NCBIfam" id="TIGR01907">
    <property type="entry name" value="casE_Cse3"/>
    <property type="match status" value="1"/>
</dbReference>
<dbReference type="SMART" id="SM01101">
    <property type="entry name" value="CRISPR_assoc"/>
    <property type="match status" value="1"/>
</dbReference>
<organism evidence="2 3">
    <name type="scientific">Actinopolyspora mortivallis</name>
    <dbReference type="NCBI Taxonomy" id="33906"/>
    <lineage>
        <taxon>Bacteria</taxon>
        <taxon>Bacillati</taxon>
        <taxon>Actinomycetota</taxon>
        <taxon>Actinomycetes</taxon>
        <taxon>Actinopolysporales</taxon>
        <taxon>Actinopolysporaceae</taxon>
        <taxon>Actinopolyspora</taxon>
    </lineage>
</organism>
<dbReference type="EMBL" id="PVSR01000011">
    <property type="protein sequence ID" value="PRW63649.1"/>
    <property type="molecule type" value="Genomic_DNA"/>
</dbReference>
<feature type="region of interest" description="Disordered" evidence="1">
    <location>
        <begin position="110"/>
        <end position="142"/>
    </location>
</feature>
<dbReference type="RefSeq" id="WP_106113535.1">
    <property type="nucleotide sequence ID" value="NZ_PVSR01000011.1"/>
</dbReference>